<protein>
    <submittedName>
        <fullName evidence="2">Heterokaryon incompatibility protein-domain-containing protein</fullName>
    </submittedName>
</protein>
<dbReference type="EMBL" id="JAGMVJ010000005">
    <property type="protein sequence ID" value="KAH7090773.1"/>
    <property type="molecule type" value="Genomic_DNA"/>
</dbReference>
<dbReference type="OrthoDB" id="2958217at2759"/>
<keyword evidence="3" id="KW-1185">Reference proteome</keyword>
<name>A0A8K0RED7_9PLEO</name>
<evidence type="ECO:0000313" key="3">
    <source>
        <dbReference type="Proteomes" id="UP000813461"/>
    </source>
</evidence>
<gene>
    <name evidence="2" type="ORF">FB567DRAFT_299570</name>
</gene>
<dbReference type="PANTHER" id="PTHR33112:SF16">
    <property type="entry name" value="HETEROKARYON INCOMPATIBILITY DOMAIN-CONTAINING PROTEIN"/>
    <property type="match status" value="1"/>
</dbReference>
<evidence type="ECO:0000259" key="1">
    <source>
        <dbReference type="Pfam" id="PF06985"/>
    </source>
</evidence>
<proteinExistence type="predicted"/>
<reference evidence="2" key="1">
    <citation type="journal article" date="2021" name="Nat. Commun.">
        <title>Genetic determinants of endophytism in the Arabidopsis root mycobiome.</title>
        <authorList>
            <person name="Mesny F."/>
            <person name="Miyauchi S."/>
            <person name="Thiergart T."/>
            <person name="Pickel B."/>
            <person name="Atanasova L."/>
            <person name="Karlsson M."/>
            <person name="Huettel B."/>
            <person name="Barry K.W."/>
            <person name="Haridas S."/>
            <person name="Chen C."/>
            <person name="Bauer D."/>
            <person name="Andreopoulos W."/>
            <person name="Pangilinan J."/>
            <person name="LaButti K."/>
            <person name="Riley R."/>
            <person name="Lipzen A."/>
            <person name="Clum A."/>
            <person name="Drula E."/>
            <person name="Henrissat B."/>
            <person name="Kohler A."/>
            <person name="Grigoriev I.V."/>
            <person name="Martin F.M."/>
            <person name="Hacquard S."/>
        </authorList>
    </citation>
    <scope>NUCLEOTIDE SEQUENCE</scope>
    <source>
        <strain evidence="2">MPI-SDFR-AT-0120</strain>
    </source>
</reference>
<dbReference type="PANTHER" id="PTHR33112">
    <property type="entry name" value="DOMAIN PROTEIN, PUTATIVE-RELATED"/>
    <property type="match status" value="1"/>
</dbReference>
<dbReference type="Proteomes" id="UP000813461">
    <property type="component" value="Unassembled WGS sequence"/>
</dbReference>
<comment type="caution">
    <text evidence="2">The sequence shown here is derived from an EMBL/GenBank/DDBJ whole genome shotgun (WGS) entry which is preliminary data.</text>
</comment>
<evidence type="ECO:0000313" key="2">
    <source>
        <dbReference type="EMBL" id="KAH7090773.1"/>
    </source>
</evidence>
<feature type="domain" description="Heterokaryon incompatibility" evidence="1">
    <location>
        <begin position="220"/>
        <end position="377"/>
    </location>
</feature>
<dbReference type="Pfam" id="PF06985">
    <property type="entry name" value="HET"/>
    <property type="match status" value="1"/>
</dbReference>
<accession>A0A8K0RED7</accession>
<sequence>MKTSYFEMTSKDHNSDNEPTLQQIHEENFRGQYNIQQEQRVGWETYLASWKDGKQLNLIQRAERCKNIQRAKTMTSVKLLDLMTGCATFSHMSCALCGILYRAVRSSTTGDEFTANGTISWPSLNWYEPTWSIGGRSGKEFQRQIEIFSIDGYFKFLDCPSRTLVPSESMCEQSIHQILSWFAGCQCYPDRSPPLPSRVLDVTDPALIRLREHTGSYGKYACLSHCWGQIEANGSLVTTRATYKAHMDDGIRFESLPKLFQDAVQLAHALKIPYLWIDALCIMQGDEDDWRQQSANMRDIYRNSYVTFAATSASDSQGSCASYLPPLFDAQGVGDYAYARQKLPHFRSDHNSGTDPPLPTYQSTQFPLLERAWVYQERLLAPRVLHLTAHELVFECAESTICQCSNTDQTYVISEGDPKVDHAMALAFGGTDVSKRWRTVVQEYSPLRLTFAKDRLPALAGLAHQFAEHRPGDTYLAGVWRRTLFADMLWTAFPGPAAPLQIWRAPSWSWACIQGAIRYRAKRDKYIISFPELVEAYCESSGVDSMGEVKPGAYLVLKGQVIISVPEGTGMAQSRLSSASSQLRFCDYYPDRKDGVSNHVRTACGGIRTSPTTYSLRLARDECAVPATEYFLVLEAVDACANVYRRIGLAECRDGEVLALFENMYRDMQVKII</sequence>
<dbReference type="InterPro" id="IPR010730">
    <property type="entry name" value="HET"/>
</dbReference>
<dbReference type="AlphaFoldDB" id="A0A8K0RED7"/>
<organism evidence="2 3">
    <name type="scientific">Paraphoma chrysanthemicola</name>
    <dbReference type="NCBI Taxonomy" id="798071"/>
    <lineage>
        <taxon>Eukaryota</taxon>
        <taxon>Fungi</taxon>
        <taxon>Dikarya</taxon>
        <taxon>Ascomycota</taxon>
        <taxon>Pezizomycotina</taxon>
        <taxon>Dothideomycetes</taxon>
        <taxon>Pleosporomycetidae</taxon>
        <taxon>Pleosporales</taxon>
        <taxon>Pleosporineae</taxon>
        <taxon>Phaeosphaeriaceae</taxon>
        <taxon>Paraphoma</taxon>
    </lineage>
</organism>